<dbReference type="InterPro" id="IPR002126">
    <property type="entry name" value="Cadherin-like_dom"/>
</dbReference>
<dbReference type="GeneTree" id="ENSGT00940000158277"/>
<dbReference type="InParanoid" id="A0A4W3GYV5"/>
<protein>
    <recommendedName>
        <fullName evidence="10">Cadherin domain-containing protein</fullName>
    </recommendedName>
</protein>
<keyword evidence="2" id="KW-0812">Transmembrane</keyword>
<evidence type="ECO:0000313" key="11">
    <source>
        <dbReference type="Ensembl" id="ENSCMIP00000008716.1"/>
    </source>
</evidence>
<keyword evidence="8" id="KW-0325">Glycoprotein</keyword>
<dbReference type="CDD" id="cd11304">
    <property type="entry name" value="Cadherin_repeat"/>
    <property type="match status" value="3"/>
</dbReference>
<evidence type="ECO:0000259" key="10">
    <source>
        <dbReference type="PROSITE" id="PS50268"/>
    </source>
</evidence>
<dbReference type="GO" id="GO:0007156">
    <property type="term" value="P:homophilic cell adhesion via plasma membrane adhesion molecules"/>
    <property type="evidence" value="ECO:0007669"/>
    <property type="project" value="InterPro"/>
</dbReference>
<evidence type="ECO:0000256" key="8">
    <source>
        <dbReference type="ARBA" id="ARBA00023180"/>
    </source>
</evidence>
<evidence type="ECO:0000256" key="4">
    <source>
        <dbReference type="ARBA" id="ARBA00022837"/>
    </source>
</evidence>
<evidence type="ECO:0000313" key="12">
    <source>
        <dbReference type="Proteomes" id="UP000314986"/>
    </source>
</evidence>
<reference evidence="12" key="1">
    <citation type="journal article" date="2006" name="Science">
        <title>Ancient noncoding elements conserved in the human genome.</title>
        <authorList>
            <person name="Venkatesh B."/>
            <person name="Kirkness E.F."/>
            <person name="Loh Y.H."/>
            <person name="Halpern A.L."/>
            <person name="Lee A.P."/>
            <person name="Johnson J."/>
            <person name="Dandona N."/>
            <person name="Viswanathan L.D."/>
            <person name="Tay A."/>
            <person name="Venter J.C."/>
            <person name="Strausberg R.L."/>
            <person name="Brenner S."/>
        </authorList>
    </citation>
    <scope>NUCLEOTIDE SEQUENCE [LARGE SCALE GENOMIC DNA]</scope>
</reference>
<dbReference type="SMART" id="SM00112">
    <property type="entry name" value="CA"/>
    <property type="match status" value="2"/>
</dbReference>
<dbReference type="InterPro" id="IPR050174">
    <property type="entry name" value="Protocadherin/Cadherin-CA"/>
</dbReference>
<evidence type="ECO:0000256" key="5">
    <source>
        <dbReference type="ARBA" id="ARBA00022889"/>
    </source>
</evidence>
<dbReference type="OMA" id="ICISIID"/>
<dbReference type="Ensembl" id="ENSCMIT00000008961.1">
    <property type="protein sequence ID" value="ENSCMIP00000008716.1"/>
    <property type="gene ID" value="ENSCMIG00000004673.1"/>
</dbReference>
<dbReference type="InterPro" id="IPR020894">
    <property type="entry name" value="Cadherin_CS"/>
</dbReference>
<reference evidence="12" key="2">
    <citation type="journal article" date="2007" name="PLoS Biol.">
        <title>Survey sequencing and comparative analysis of the elephant shark (Callorhinchus milii) genome.</title>
        <authorList>
            <person name="Venkatesh B."/>
            <person name="Kirkness E.F."/>
            <person name="Loh Y.H."/>
            <person name="Halpern A.L."/>
            <person name="Lee A.P."/>
            <person name="Johnson J."/>
            <person name="Dandona N."/>
            <person name="Viswanathan L.D."/>
            <person name="Tay A."/>
            <person name="Venter J.C."/>
            <person name="Strausberg R.L."/>
            <person name="Brenner S."/>
        </authorList>
    </citation>
    <scope>NUCLEOTIDE SEQUENCE [LARGE SCALE GENOMIC DNA]</scope>
</reference>
<dbReference type="PANTHER" id="PTHR24028">
    <property type="entry name" value="CADHERIN-87A"/>
    <property type="match status" value="1"/>
</dbReference>
<dbReference type="InterPro" id="IPR015919">
    <property type="entry name" value="Cadherin-like_sf"/>
</dbReference>
<dbReference type="Pfam" id="PF00028">
    <property type="entry name" value="Cadherin"/>
    <property type="match status" value="2"/>
</dbReference>
<name>A0A4W3GYV5_CALMI</name>
<dbReference type="AlphaFoldDB" id="A0A4W3GYV5"/>
<dbReference type="FunFam" id="2.60.40.60:FF:000018">
    <property type="entry name" value="Protocadherin gamma c3"/>
    <property type="match status" value="1"/>
</dbReference>
<keyword evidence="6" id="KW-1133">Transmembrane helix</keyword>
<keyword evidence="3" id="KW-0677">Repeat</keyword>
<dbReference type="PROSITE" id="PS50268">
    <property type="entry name" value="CADHERIN_2"/>
    <property type="match status" value="2"/>
</dbReference>
<feature type="domain" description="Cadherin" evidence="10">
    <location>
        <begin position="104"/>
        <end position="211"/>
    </location>
</feature>
<dbReference type="Proteomes" id="UP000314986">
    <property type="component" value="Unassembled WGS sequence"/>
</dbReference>
<dbReference type="GO" id="GO:0005509">
    <property type="term" value="F:calcium ion binding"/>
    <property type="evidence" value="ECO:0007669"/>
    <property type="project" value="UniProtKB-UniRule"/>
</dbReference>
<sequence length="263" mass="28477">KFVSESASPGTRLPLESAFDPDVGSNSLRTYEITPNSYFFLDVQTPGDGNKFAELVLEKALDREQQAVHRYVLTAVDGGAPQRTGTALLTIKVLDSNDNVPVFEQSIYTVSLPENSPAGTLVLQLNATDRDEGKNGEILYSFSNHVSPRVKELFSIEPRTGRIEVSGDIDYEESSLYQIYVQAKDLGPNAVPAHCKVLVKVLDANDNAPEISFSTVSDSVNESSSTGTVVALLSVADRDSGENGQLRCEIVGRVPFQKDGCSD</sequence>
<evidence type="ECO:0000256" key="3">
    <source>
        <dbReference type="ARBA" id="ARBA00022737"/>
    </source>
</evidence>
<dbReference type="GO" id="GO:0005886">
    <property type="term" value="C:plasma membrane"/>
    <property type="evidence" value="ECO:0007669"/>
    <property type="project" value="InterPro"/>
</dbReference>
<keyword evidence="12" id="KW-1185">Reference proteome</keyword>
<keyword evidence="5" id="KW-0130">Cell adhesion</keyword>
<keyword evidence="4 9" id="KW-0106">Calcium</keyword>
<accession>A0A4W3GYV5</accession>
<evidence type="ECO:0000256" key="1">
    <source>
        <dbReference type="ARBA" id="ARBA00004167"/>
    </source>
</evidence>
<dbReference type="FunFam" id="2.60.40.60:FF:000002">
    <property type="entry name" value="Protocadherin alpha 2"/>
    <property type="match status" value="1"/>
</dbReference>
<evidence type="ECO:0000256" key="9">
    <source>
        <dbReference type="PROSITE-ProRule" id="PRU00043"/>
    </source>
</evidence>
<evidence type="ECO:0000256" key="6">
    <source>
        <dbReference type="ARBA" id="ARBA00022989"/>
    </source>
</evidence>
<comment type="subcellular location">
    <subcellularLocation>
        <location evidence="1">Membrane</location>
        <topology evidence="1">Single-pass membrane protein</topology>
    </subcellularLocation>
</comment>
<proteinExistence type="predicted"/>
<dbReference type="Gene3D" id="2.60.40.60">
    <property type="entry name" value="Cadherins"/>
    <property type="match status" value="3"/>
</dbReference>
<reference evidence="12" key="3">
    <citation type="journal article" date="2014" name="Nature">
        <title>Elephant shark genome provides unique insights into gnathostome evolution.</title>
        <authorList>
            <consortium name="International Elephant Shark Genome Sequencing Consortium"/>
            <person name="Venkatesh B."/>
            <person name="Lee A.P."/>
            <person name="Ravi V."/>
            <person name="Maurya A.K."/>
            <person name="Lian M.M."/>
            <person name="Swann J.B."/>
            <person name="Ohta Y."/>
            <person name="Flajnik M.F."/>
            <person name="Sutoh Y."/>
            <person name="Kasahara M."/>
            <person name="Hoon S."/>
            <person name="Gangu V."/>
            <person name="Roy S.W."/>
            <person name="Irimia M."/>
            <person name="Korzh V."/>
            <person name="Kondrychyn I."/>
            <person name="Lim Z.W."/>
            <person name="Tay B.H."/>
            <person name="Tohari S."/>
            <person name="Kong K.W."/>
            <person name="Ho S."/>
            <person name="Lorente-Galdos B."/>
            <person name="Quilez J."/>
            <person name="Marques-Bonet T."/>
            <person name="Raney B.J."/>
            <person name="Ingham P.W."/>
            <person name="Tay A."/>
            <person name="Hillier L.W."/>
            <person name="Minx P."/>
            <person name="Boehm T."/>
            <person name="Wilson R.K."/>
            <person name="Brenner S."/>
            <person name="Warren W.C."/>
        </authorList>
    </citation>
    <scope>NUCLEOTIDE SEQUENCE [LARGE SCALE GENOMIC DNA]</scope>
</reference>
<reference evidence="11" key="5">
    <citation type="submission" date="2025-09" db="UniProtKB">
        <authorList>
            <consortium name="Ensembl"/>
        </authorList>
    </citation>
    <scope>IDENTIFICATION</scope>
</reference>
<reference evidence="11" key="4">
    <citation type="submission" date="2025-08" db="UniProtKB">
        <authorList>
            <consortium name="Ensembl"/>
        </authorList>
    </citation>
    <scope>IDENTIFICATION</scope>
</reference>
<dbReference type="PRINTS" id="PR00205">
    <property type="entry name" value="CADHERIN"/>
</dbReference>
<keyword evidence="7" id="KW-0472">Membrane</keyword>
<evidence type="ECO:0000256" key="7">
    <source>
        <dbReference type="ARBA" id="ARBA00023136"/>
    </source>
</evidence>
<dbReference type="STRING" id="7868.ENSCMIP00000008716"/>
<dbReference type="PANTHER" id="PTHR24028:SF0">
    <property type="entry name" value="PROTOCADHERIN-10"/>
    <property type="match status" value="1"/>
</dbReference>
<dbReference type="SUPFAM" id="SSF49313">
    <property type="entry name" value="Cadherin-like"/>
    <property type="match status" value="3"/>
</dbReference>
<evidence type="ECO:0000256" key="2">
    <source>
        <dbReference type="ARBA" id="ARBA00022692"/>
    </source>
</evidence>
<dbReference type="PROSITE" id="PS00232">
    <property type="entry name" value="CADHERIN_1"/>
    <property type="match status" value="2"/>
</dbReference>
<organism evidence="11 12">
    <name type="scientific">Callorhinchus milii</name>
    <name type="common">Ghost shark</name>
    <dbReference type="NCBI Taxonomy" id="7868"/>
    <lineage>
        <taxon>Eukaryota</taxon>
        <taxon>Metazoa</taxon>
        <taxon>Chordata</taxon>
        <taxon>Craniata</taxon>
        <taxon>Vertebrata</taxon>
        <taxon>Chondrichthyes</taxon>
        <taxon>Holocephali</taxon>
        <taxon>Chimaeriformes</taxon>
        <taxon>Callorhinchidae</taxon>
        <taxon>Callorhinchus</taxon>
    </lineage>
</organism>
<feature type="domain" description="Cadherin" evidence="10">
    <location>
        <begin position="3"/>
        <end position="103"/>
    </location>
</feature>